<dbReference type="OrthoDB" id="5767052at2"/>
<evidence type="ECO:0008006" key="3">
    <source>
        <dbReference type="Google" id="ProtNLM"/>
    </source>
</evidence>
<dbReference type="RefSeq" id="WP_109824439.1">
    <property type="nucleotide sequence ID" value="NZ_QGKL01000039.1"/>
</dbReference>
<accession>A0A317C986</accession>
<gene>
    <name evidence="1" type="ORF">DKT75_15765</name>
</gene>
<dbReference type="EMBL" id="QGKL01000039">
    <property type="protein sequence ID" value="PWQ94741.1"/>
    <property type="molecule type" value="Genomic_DNA"/>
</dbReference>
<reference evidence="1 2" key="1">
    <citation type="submission" date="2018-05" db="EMBL/GenBank/DDBJ databases">
        <title>Leucothrix arctica sp. nov., isolated from Arctic seawater.</title>
        <authorList>
            <person name="Choi A."/>
            <person name="Baek K."/>
        </authorList>
    </citation>
    <scope>NUCLEOTIDE SEQUENCE [LARGE SCALE GENOMIC DNA]</scope>
    <source>
        <strain evidence="1 2">IMCC9719</strain>
    </source>
</reference>
<evidence type="ECO:0000313" key="2">
    <source>
        <dbReference type="Proteomes" id="UP000245506"/>
    </source>
</evidence>
<dbReference type="Proteomes" id="UP000245506">
    <property type="component" value="Unassembled WGS sequence"/>
</dbReference>
<dbReference type="PROSITE" id="PS51257">
    <property type="entry name" value="PROKAR_LIPOPROTEIN"/>
    <property type="match status" value="1"/>
</dbReference>
<protein>
    <recommendedName>
        <fullName evidence="3">Lipoprotein</fullName>
    </recommendedName>
</protein>
<dbReference type="AlphaFoldDB" id="A0A317C986"/>
<name>A0A317C986_9GAMM</name>
<organism evidence="1 2">
    <name type="scientific">Leucothrix arctica</name>
    <dbReference type="NCBI Taxonomy" id="1481894"/>
    <lineage>
        <taxon>Bacteria</taxon>
        <taxon>Pseudomonadati</taxon>
        <taxon>Pseudomonadota</taxon>
        <taxon>Gammaproteobacteria</taxon>
        <taxon>Thiotrichales</taxon>
        <taxon>Thiotrichaceae</taxon>
        <taxon>Leucothrix</taxon>
    </lineage>
</organism>
<proteinExistence type="predicted"/>
<keyword evidence="2" id="KW-1185">Reference proteome</keyword>
<comment type="caution">
    <text evidence="1">The sequence shown here is derived from an EMBL/GenBank/DDBJ whole genome shotgun (WGS) entry which is preliminary data.</text>
</comment>
<dbReference type="Pfam" id="PF19795">
    <property type="entry name" value="DUF6279"/>
    <property type="match status" value="1"/>
</dbReference>
<evidence type="ECO:0000313" key="1">
    <source>
        <dbReference type="EMBL" id="PWQ94741.1"/>
    </source>
</evidence>
<sequence>MHVRISLKTLLVTLLLSLLVGCSTIKVSYRFLDNAIRWKINDYVSLTSSQGAALNRDINKFHYWHQSTQLRVYADFMAKKAVQFKQETLNPQDVSKIYDEVFDLVMASVDELVPIITTMLFSLDAKQIPSVIKNIERELTKDLKEDLARTPKQQVVRRQNRMIKRMAKLVGRLTKSQANLIADWAKATASNNMLREQRHKRLSEVVPKLLNNRSNPEQFNRSILAQFKTQERYASAAEKQSYQQRKQLTLTLMSDLFNSLAPLQKQKLIASVKKYQFDFLSLSPQ</sequence>